<evidence type="ECO:0008006" key="3">
    <source>
        <dbReference type="Google" id="ProtNLM"/>
    </source>
</evidence>
<organism evidence="1 2">
    <name type="scientific">Flaviaesturariibacter amylovorans</name>
    <dbReference type="NCBI Taxonomy" id="1084520"/>
    <lineage>
        <taxon>Bacteria</taxon>
        <taxon>Pseudomonadati</taxon>
        <taxon>Bacteroidota</taxon>
        <taxon>Chitinophagia</taxon>
        <taxon>Chitinophagales</taxon>
        <taxon>Chitinophagaceae</taxon>
        <taxon>Flaviaestuariibacter</taxon>
    </lineage>
</organism>
<keyword evidence="2" id="KW-1185">Reference proteome</keyword>
<gene>
    <name evidence="1" type="ORF">GCM10023184_07310</name>
</gene>
<name>A0ABP8GCR6_9BACT</name>
<comment type="caution">
    <text evidence="1">The sequence shown here is derived from an EMBL/GenBank/DDBJ whole genome shotgun (WGS) entry which is preliminary data.</text>
</comment>
<evidence type="ECO:0000313" key="1">
    <source>
        <dbReference type="EMBL" id="GAA4321490.1"/>
    </source>
</evidence>
<dbReference type="Proteomes" id="UP001501725">
    <property type="component" value="Unassembled WGS sequence"/>
</dbReference>
<dbReference type="EMBL" id="BAABGY010000002">
    <property type="protein sequence ID" value="GAA4321490.1"/>
    <property type="molecule type" value="Genomic_DNA"/>
</dbReference>
<accession>A0ABP8GCR6</accession>
<reference evidence="2" key="1">
    <citation type="journal article" date="2019" name="Int. J. Syst. Evol. Microbiol.">
        <title>The Global Catalogue of Microorganisms (GCM) 10K type strain sequencing project: providing services to taxonomists for standard genome sequencing and annotation.</title>
        <authorList>
            <consortium name="The Broad Institute Genomics Platform"/>
            <consortium name="The Broad Institute Genome Sequencing Center for Infectious Disease"/>
            <person name="Wu L."/>
            <person name="Ma J."/>
        </authorList>
    </citation>
    <scope>NUCLEOTIDE SEQUENCE [LARGE SCALE GENOMIC DNA]</scope>
    <source>
        <strain evidence="2">JCM 17919</strain>
    </source>
</reference>
<proteinExistence type="predicted"/>
<sequence>MRFLLLLFPLLACRRDPAPPAFDATLLNGTYRKLYETAGEQNLWCTYYHDTCALDNRYRFEASGAFTVVDAGIPCTLPEERGGAWRLKGDSLQLPDGAYRVLRLDAQELRLEALRQRNGFRMQVAVGYRRE</sequence>
<protein>
    <recommendedName>
        <fullName evidence="3">Lipocalin-like domain-containing protein</fullName>
    </recommendedName>
</protein>
<dbReference type="RefSeq" id="WP_345253476.1">
    <property type="nucleotide sequence ID" value="NZ_BAABGY010000002.1"/>
</dbReference>
<evidence type="ECO:0000313" key="2">
    <source>
        <dbReference type="Proteomes" id="UP001501725"/>
    </source>
</evidence>